<feature type="transmembrane region" description="Helical" evidence="8">
    <location>
        <begin position="123"/>
        <end position="142"/>
    </location>
</feature>
<keyword evidence="3 8" id="KW-0812">Transmembrane</keyword>
<evidence type="ECO:0000256" key="1">
    <source>
        <dbReference type="ARBA" id="ARBA00004651"/>
    </source>
</evidence>
<dbReference type="GO" id="GO:0007635">
    <property type="term" value="P:chemosensory behavior"/>
    <property type="evidence" value="ECO:0007669"/>
    <property type="project" value="TreeGrafter"/>
</dbReference>
<keyword evidence="5 8" id="KW-0472">Membrane</keyword>
<evidence type="ECO:0000256" key="5">
    <source>
        <dbReference type="ARBA" id="ARBA00023136"/>
    </source>
</evidence>
<dbReference type="EnsemblMetazoa" id="RPRC000290-RA">
    <property type="protein sequence ID" value="RPRC000290-PA"/>
    <property type="gene ID" value="RPRC000290"/>
</dbReference>
<dbReference type="InParanoid" id="T1H8E9"/>
<keyword evidence="6 8" id="KW-0675">Receptor</keyword>
<feature type="transmembrane region" description="Helical" evidence="8">
    <location>
        <begin position="222"/>
        <end position="241"/>
    </location>
</feature>
<dbReference type="PANTHER" id="PTHR21143">
    <property type="entry name" value="INVERTEBRATE GUSTATORY RECEPTOR"/>
    <property type="match status" value="1"/>
</dbReference>
<evidence type="ECO:0000313" key="10">
    <source>
        <dbReference type="Proteomes" id="UP000015103"/>
    </source>
</evidence>
<dbReference type="GO" id="GO:0050909">
    <property type="term" value="P:sensory perception of taste"/>
    <property type="evidence" value="ECO:0007669"/>
    <property type="project" value="InterPro"/>
</dbReference>
<dbReference type="InterPro" id="IPR013604">
    <property type="entry name" value="7TM_chemorcpt"/>
</dbReference>
<organism evidence="9 10">
    <name type="scientific">Rhodnius prolixus</name>
    <name type="common">Triatomid bug</name>
    <dbReference type="NCBI Taxonomy" id="13249"/>
    <lineage>
        <taxon>Eukaryota</taxon>
        <taxon>Metazoa</taxon>
        <taxon>Ecdysozoa</taxon>
        <taxon>Arthropoda</taxon>
        <taxon>Hexapoda</taxon>
        <taxon>Insecta</taxon>
        <taxon>Pterygota</taxon>
        <taxon>Neoptera</taxon>
        <taxon>Paraneoptera</taxon>
        <taxon>Hemiptera</taxon>
        <taxon>Heteroptera</taxon>
        <taxon>Panheteroptera</taxon>
        <taxon>Cimicomorpha</taxon>
        <taxon>Reduviidae</taxon>
        <taxon>Triatominae</taxon>
        <taxon>Rhodnius</taxon>
    </lineage>
</organism>
<accession>T1H8E9</accession>
<name>T1H8E9_RHOPR</name>
<dbReference type="GO" id="GO:0008049">
    <property type="term" value="P:male courtship behavior"/>
    <property type="evidence" value="ECO:0007669"/>
    <property type="project" value="TreeGrafter"/>
</dbReference>
<feature type="transmembrane region" description="Helical" evidence="8">
    <location>
        <begin position="73"/>
        <end position="94"/>
    </location>
</feature>
<dbReference type="Proteomes" id="UP000015103">
    <property type="component" value="Unassembled WGS sequence"/>
</dbReference>
<dbReference type="FunCoup" id="T1H8E9">
    <property type="interactions" value="16"/>
</dbReference>
<evidence type="ECO:0000313" key="9">
    <source>
        <dbReference type="EnsemblMetazoa" id="RPRC000290-PA"/>
    </source>
</evidence>
<evidence type="ECO:0000256" key="8">
    <source>
        <dbReference type="RuleBase" id="RU363108"/>
    </source>
</evidence>
<evidence type="ECO:0000256" key="3">
    <source>
        <dbReference type="ARBA" id="ARBA00022692"/>
    </source>
</evidence>
<dbReference type="GO" id="GO:0007165">
    <property type="term" value="P:signal transduction"/>
    <property type="evidence" value="ECO:0007669"/>
    <property type="project" value="UniProtKB-KW"/>
</dbReference>
<dbReference type="GO" id="GO:0030425">
    <property type="term" value="C:dendrite"/>
    <property type="evidence" value="ECO:0007669"/>
    <property type="project" value="TreeGrafter"/>
</dbReference>
<protein>
    <recommendedName>
        <fullName evidence="8">Gustatory receptor</fullName>
    </recommendedName>
</protein>
<dbReference type="VEuPathDB" id="VectorBase:RPRC000290"/>
<comment type="function">
    <text evidence="8">Gustatory receptor which mediates acceptance or avoidance behavior, depending on its substrates.</text>
</comment>
<evidence type="ECO:0000256" key="4">
    <source>
        <dbReference type="ARBA" id="ARBA00022989"/>
    </source>
</evidence>
<dbReference type="EMBL" id="ACPB03019845">
    <property type="status" value="NOT_ANNOTATED_CDS"/>
    <property type="molecule type" value="Genomic_DNA"/>
</dbReference>
<dbReference type="GO" id="GO:0043025">
    <property type="term" value="C:neuronal cell body"/>
    <property type="evidence" value="ECO:0007669"/>
    <property type="project" value="TreeGrafter"/>
</dbReference>
<feature type="transmembrane region" description="Helical" evidence="8">
    <location>
        <begin position="248"/>
        <end position="268"/>
    </location>
</feature>
<keyword evidence="10" id="KW-1185">Reference proteome</keyword>
<dbReference type="AlphaFoldDB" id="T1H8E9"/>
<dbReference type="HOGENOM" id="CLU_726301_0_0_1"/>
<sequence>MTFSIQRSLQSVVRCSQFTGLFPFNIDEDGSVRISIPFFILSILTQSTLTLVSVSFFIFRWAFAFKFNFIHEILISMGQFSIQYAQISLIISLLTNRKLLNETFKSLVLLENVDEPINNTGCLWYPTFCGIILVGAPIMELAADMYHFISIELFLIILKWELAYFAIFQFTGLLAVCRTCFMALENRLKNRLRGYSKWEAVEKSDQLIKCCETINSCYGSMLLIMLISFFGLITTNLYAAYLKSNYKWTVFICVLSAFILLTTFHYLVEACTKTAETVNKFNRYIRNSIIQDILTECAENSTLTMEVVNRKDMEFTANGYFSINYSLFYSMIETSATYLIICIQSYTIEFISETKPSFENSTGFFNDGTDFQNDSFLA</sequence>
<dbReference type="Pfam" id="PF08395">
    <property type="entry name" value="7tm_7"/>
    <property type="match status" value="1"/>
</dbReference>
<dbReference type="GO" id="GO:0005886">
    <property type="term" value="C:plasma membrane"/>
    <property type="evidence" value="ECO:0007669"/>
    <property type="project" value="UniProtKB-SubCell"/>
</dbReference>
<dbReference type="GO" id="GO:0030424">
    <property type="term" value="C:axon"/>
    <property type="evidence" value="ECO:0007669"/>
    <property type="project" value="TreeGrafter"/>
</dbReference>
<keyword evidence="2 8" id="KW-1003">Cell membrane</keyword>
<comment type="similarity">
    <text evidence="8">Belongs to the insect chemoreceptor superfamily. Gustatory receptor (GR) family.</text>
</comment>
<feature type="transmembrane region" description="Helical" evidence="8">
    <location>
        <begin position="162"/>
        <end position="184"/>
    </location>
</feature>
<feature type="transmembrane region" description="Helical" evidence="8">
    <location>
        <begin position="38"/>
        <end position="61"/>
    </location>
</feature>
<keyword evidence="7 8" id="KW-0807">Transducer</keyword>
<comment type="subcellular location">
    <subcellularLocation>
        <location evidence="1 8">Cell membrane</location>
        <topology evidence="1 8">Multi-pass membrane protein</topology>
    </subcellularLocation>
</comment>
<evidence type="ECO:0000256" key="6">
    <source>
        <dbReference type="ARBA" id="ARBA00023170"/>
    </source>
</evidence>
<comment type="caution">
    <text evidence="8">Lacks conserved residue(s) required for the propagation of feature annotation.</text>
</comment>
<evidence type="ECO:0000256" key="2">
    <source>
        <dbReference type="ARBA" id="ARBA00022475"/>
    </source>
</evidence>
<evidence type="ECO:0000256" key="7">
    <source>
        <dbReference type="ARBA" id="ARBA00023224"/>
    </source>
</evidence>
<reference evidence="9" key="1">
    <citation type="submission" date="2015-05" db="UniProtKB">
        <authorList>
            <consortium name="EnsemblMetazoa"/>
        </authorList>
    </citation>
    <scope>IDENTIFICATION</scope>
</reference>
<proteinExistence type="inferred from homology"/>
<dbReference type="PANTHER" id="PTHR21143:SF104">
    <property type="entry name" value="GUSTATORY RECEPTOR 8A-RELATED"/>
    <property type="match status" value="1"/>
</dbReference>
<keyword evidence="4 8" id="KW-1133">Transmembrane helix</keyword>